<dbReference type="InterPro" id="IPR048667">
    <property type="entry name" value="Imm5-like"/>
</dbReference>
<accession>A0ABW4QI31</accession>
<name>A0ABW4QI31_9BACL</name>
<dbReference type="EMBL" id="JBHUFW010000007">
    <property type="protein sequence ID" value="MFD1863251.1"/>
    <property type="molecule type" value="Genomic_DNA"/>
</dbReference>
<feature type="domain" description="Imm-5-like" evidence="1">
    <location>
        <begin position="14"/>
        <end position="134"/>
    </location>
</feature>
<reference evidence="3" key="1">
    <citation type="journal article" date="2019" name="Int. J. Syst. Evol. Microbiol.">
        <title>The Global Catalogue of Microorganisms (GCM) 10K type strain sequencing project: providing services to taxonomists for standard genome sequencing and annotation.</title>
        <authorList>
            <consortium name="The Broad Institute Genomics Platform"/>
            <consortium name="The Broad Institute Genome Sequencing Center for Infectious Disease"/>
            <person name="Wu L."/>
            <person name="Ma J."/>
        </authorList>
    </citation>
    <scope>NUCLEOTIDE SEQUENCE [LARGE SCALE GENOMIC DNA]</scope>
    <source>
        <strain evidence="3">CGMCC 1.15475</strain>
    </source>
</reference>
<proteinExistence type="predicted"/>
<evidence type="ECO:0000313" key="3">
    <source>
        <dbReference type="Proteomes" id="UP001597273"/>
    </source>
</evidence>
<keyword evidence="3" id="KW-1185">Reference proteome</keyword>
<evidence type="ECO:0000313" key="2">
    <source>
        <dbReference type="EMBL" id="MFD1863251.1"/>
    </source>
</evidence>
<organism evidence="2 3">
    <name type="scientific">Planococcus chinensis</name>
    <dbReference type="NCBI Taxonomy" id="272917"/>
    <lineage>
        <taxon>Bacteria</taxon>
        <taxon>Bacillati</taxon>
        <taxon>Bacillota</taxon>
        <taxon>Bacilli</taxon>
        <taxon>Bacillales</taxon>
        <taxon>Caryophanaceae</taxon>
        <taxon>Planococcus</taxon>
    </lineage>
</organism>
<gene>
    <name evidence="2" type="ORF">ACFSDB_10020</name>
</gene>
<sequence>MRDIRFVAVHRGGTLTKEDHQRLMHWARVCAEHILQVLGEEADPRLAHALDTAQKWEQGEVPTGDAMKAAVAAHAAAREKDNPASTAAARSVGHAVATAHMADHSVGAPLYALKALKLAGKPLHDEREWQLGQLRHLPSNLADQVLEAMREKEKGFKL</sequence>
<dbReference type="Pfam" id="PF21805">
    <property type="entry name" value="Imm5_like"/>
    <property type="match status" value="1"/>
</dbReference>
<comment type="caution">
    <text evidence="2">The sequence shown here is derived from an EMBL/GenBank/DDBJ whole genome shotgun (WGS) entry which is preliminary data.</text>
</comment>
<dbReference type="Proteomes" id="UP001597273">
    <property type="component" value="Unassembled WGS sequence"/>
</dbReference>
<dbReference type="RefSeq" id="WP_204892946.1">
    <property type="nucleotide sequence ID" value="NZ_JBHUFW010000007.1"/>
</dbReference>
<evidence type="ECO:0000259" key="1">
    <source>
        <dbReference type="Pfam" id="PF21805"/>
    </source>
</evidence>
<protein>
    <submittedName>
        <fullName evidence="2">Immunity protein</fullName>
    </submittedName>
</protein>